<keyword evidence="2" id="KW-1185">Reference proteome</keyword>
<dbReference type="EMBL" id="AJIL01004653">
    <property type="protein sequence ID" value="KNE87637.1"/>
    <property type="molecule type" value="Genomic_DNA"/>
</dbReference>
<dbReference type="AlphaFoldDB" id="A0A0L0UKM3"/>
<sequence length="95" mass="10798">PALRSPNESGYVPAVLLNKHHDFYQKIYKRAAANGYAVEGMDILLWAFAVAEQNNTNEELEPIFEDIRSEISNNLRKLLRNVPDPEPSELTAEED</sequence>
<dbReference type="Proteomes" id="UP000054564">
    <property type="component" value="Unassembled WGS sequence"/>
</dbReference>
<protein>
    <submittedName>
        <fullName evidence="1">Uncharacterized protein</fullName>
    </submittedName>
</protein>
<proteinExistence type="predicted"/>
<name>A0A0L0UKM3_9BASI</name>
<gene>
    <name evidence="1" type="ORF">PSTG_18972</name>
</gene>
<evidence type="ECO:0000313" key="1">
    <source>
        <dbReference type="EMBL" id="KNE87637.1"/>
    </source>
</evidence>
<organism evidence="1 2">
    <name type="scientific">Puccinia striiformis f. sp. tritici PST-78</name>
    <dbReference type="NCBI Taxonomy" id="1165861"/>
    <lineage>
        <taxon>Eukaryota</taxon>
        <taxon>Fungi</taxon>
        <taxon>Dikarya</taxon>
        <taxon>Basidiomycota</taxon>
        <taxon>Pucciniomycotina</taxon>
        <taxon>Pucciniomycetes</taxon>
        <taxon>Pucciniales</taxon>
        <taxon>Pucciniaceae</taxon>
        <taxon>Puccinia</taxon>
    </lineage>
</organism>
<evidence type="ECO:0000313" key="2">
    <source>
        <dbReference type="Proteomes" id="UP000054564"/>
    </source>
</evidence>
<feature type="non-terminal residue" evidence="1">
    <location>
        <position position="1"/>
    </location>
</feature>
<accession>A0A0L0UKM3</accession>
<comment type="caution">
    <text evidence="1">The sequence shown here is derived from an EMBL/GenBank/DDBJ whole genome shotgun (WGS) entry which is preliminary data.</text>
</comment>
<reference evidence="2" key="1">
    <citation type="submission" date="2014-03" db="EMBL/GenBank/DDBJ databases">
        <title>The Genome Sequence of Puccinia striiformis f. sp. tritici PST-78.</title>
        <authorList>
            <consortium name="The Broad Institute Genome Sequencing Platform"/>
            <person name="Cuomo C."/>
            <person name="Hulbert S."/>
            <person name="Chen X."/>
            <person name="Walker B."/>
            <person name="Young S.K."/>
            <person name="Zeng Q."/>
            <person name="Gargeya S."/>
            <person name="Fitzgerald M."/>
            <person name="Haas B."/>
            <person name="Abouelleil A."/>
            <person name="Alvarado L."/>
            <person name="Arachchi H.M."/>
            <person name="Berlin A.M."/>
            <person name="Chapman S.B."/>
            <person name="Goldberg J."/>
            <person name="Griggs A."/>
            <person name="Gujja S."/>
            <person name="Hansen M."/>
            <person name="Howarth C."/>
            <person name="Imamovic A."/>
            <person name="Larimer J."/>
            <person name="McCowan C."/>
            <person name="Montmayeur A."/>
            <person name="Murphy C."/>
            <person name="Neiman D."/>
            <person name="Pearson M."/>
            <person name="Priest M."/>
            <person name="Roberts A."/>
            <person name="Saif S."/>
            <person name="Shea T."/>
            <person name="Sisk P."/>
            <person name="Sykes S."/>
            <person name="Wortman J."/>
            <person name="Nusbaum C."/>
            <person name="Birren B."/>
        </authorList>
    </citation>
    <scope>NUCLEOTIDE SEQUENCE [LARGE SCALE GENOMIC DNA]</scope>
    <source>
        <strain evidence="2">race PST-78</strain>
    </source>
</reference>